<dbReference type="Gene3D" id="3.40.1620.10">
    <property type="entry name" value="YefM-like domain"/>
    <property type="match status" value="1"/>
</dbReference>
<comment type="function">
    <text evidence="2">Antitoxin component of a type II toxin-antitoxin (TA) system.</text>
</comment>
<dbReference type="Proteomes" id="UP000033220">
    <property type="component" value="Chromosome DSM 122"/>
</dbReference>
<dbReference type="HOGENOM" id="CLU_1288047_0_0_5"/>
<keyword evidence="5" id="KW-1185">Reference proteome</keyword>
<evidence type="ECO:0000313" key="4">
    <source>
        <dbReference type="EMBL" id="CCG08067.1"/>
    </source>
</evidence>
<comment type="similarity">
    <text evidence="1 2">Belongs to the phD/YefM antitoxin family.</text>
</comment>
<organism evidence="4 5">
    <name type="scientific">Pararhodospirillum photometricum DSM 122</name>
    <dbReference type="NCBI Taxonomy" id="1150469"/>
    <lineage>
        <taxon>Bacteria</taxon>
        <taxon>Pseudomonadati</taxon>
        <taxon>Pseudomonadota</taxon>
        <taxon>Alphaproteobacteria</taxon>
        <taxon>Rhodospirillales</taxon>
        <taxon>Rhodospirillaceae</taxon>
        <taxon>Pararhodospirillum</taxon>
    </lineage>
</organism>
<dbReference type="Pfam" id="PF02604">
    <property type="entry name" value="PhdYeFM_antitox"/>
    <property type="match status" value="1"/>
</dbReference>
<accession>H6SJA2</accession>
<proteinExistence type="inferred from homology"/>
<protein>
    <recommendedName>
        <fullName evidence="2">Antitoxin</fullName>
    </recommendedName>
</protein>
<dbReference type="KEGG" id="rpm:RSPPHO_01441"/>
<dbReference type="NCBIfam" id="TIGR01552">
    <property type="entry name" value="phd_fam"/>
    <property type="match status" value="1"/>
</dbReference>
<evidence type="ECO:0000256" key="2">
    <source>
        <dbReference type="RuleBase" id="RU362080"/>
    </source>
</evidence>
<name>H6SJA2_PARPM</name>
<dbReference type="eggNOG" id="COG2161">
    <property type="taxonomic scope" value="Bacteria"/>
</dbReference>
<dbReference type="InterPro" id="IPR006442">
    <property type="entry name" value="Antitoxin_Phd/YefM"/>
</dbReference>
<dbReference type="InterPro" id="IPR036165">
    <property type="entry name" value="YefM-like_sf"/>
</dbReference>
<dbReference type="SUPFAM" id="SSF143120">
    <property type="entry name" value="YefM-like"/>
    <property type="match status" value="1"/>
</dbReference>
<dbReference type="EMBL" id="HE663493">
    <property type="protein sequence ID" value="CCG08067.1"/>
    <property type="molecule type" value="Genomic_DNA"/>
</dbReference>
<sequence>MLHPRAFPGHPGNHLLDHGQMPDPPIAELRHPRPFPGIASRLRHFKEHSAFFQTGQILRRRKRGELSDEVGTPLTARPRRKTRRAHLDTSGRLRIDPVTERINHRLGFLSTLSPRVTLTIVTIMSLPRETAPMGTWTVAEAKAKFSEVIEQARQGTPQTITRNGRSAAVVVSVEEWDRKTRRSGTLAEFFAESPLHGSELTVERRQDGPREIDL</sequence>
<gene>
    <name evidence="4" type="ORF">RSPPHO_01441</name>
</gene>
<evidence type="ECO:0000256" key="1">
    <source>
        <dbReference type="ARBA" id="ARBA00009981"/>
    </source>
</evidence>
<reference evidence="4 5" key="1">
    <citation type="submission" date="2012-02" db="EMBL/GenBank/DDBJ databases">
        <title>Shotgun genome sequence of Phaeospirillum photometricum DSM 122.</title>
        <authorList>
            <person name="Duquesne K."/>
            <person name="Sturgis J."/>
        </authorList>
    </citation>
    <scope>NUCLEOTIDE SEQUENCE [LARGE SCALE GENOMIC DNA]</scope>
    <source>
        <strain evidence="5">DSM122</strain>
    </source>
</reference>
<dbReference type="STRING" id="1150469.RSPPHO_01441"/>
<evidence type="ECO:0000256" key="3">
    <source>
        <dbReference type="SAM" id="MobiDB-lite"/>
    </source>
</evidence>
<dbReference type="AlphaFoldDB" id="H6SJA2"/>
<dbReference type="PATRIC" id="fig|1150469.3.peg.1622"/>
<evidence type="ECO:0000313" key="5">
    <source>
        <dbReference type="Proteomes" id="UP000033220"/>
    </source>
</evidence>
<feature type="region of interest" description="Disordered" evidence="3">
    <location>
        <begin position="1"/>
        <end position="31"/>
    </location>
</feature>